<reference evidence="1 2" key="1">
    <citation type="journal article" date="2023" name="Arcadia Sci">
        <title>De novo assembly of a long-read Amblyomma americanum tick genome.</title>
        <authorList>
            <person name="Chou S."/>
            <person name="Poskanzer K.E."/>
            <person name="Rollins M."/>
            <person name="Thuy-Boun P.S."/>
        </authorList>
    </citation>
    <scope>NUCLEOTIDE SEQUENCE [LARGE SCALE GENOMIC DNA]</scope>
    <source>
        <strain evidence="1">F_SG_1</strain>
        <tissue evidence="1">Salivary glands</tissue>
    </source>
</reference>
<gene>
    <name evidence="1" type="ORF">V5799_033445</name>
</gene>
<dbReference type="EMBL" id="JARKHS020028836">
    <property type="protein sequence ID" value="KAK8763945.1"/>
    <property type="molecule type" value="Genomic_DNA"/>
</dbReference>
<dbReference type="AlphaFoldDB" id="A0AAQ4DNA5"/>
<protein>
    <submittedName>
        <fullName evidence="1">Uncharacterized protein</fullName>
    </submittedName>
</protein>
<accession>A0AAQ4DNA5</accession>
<organism evidence="1 2">
    <name type="scientific">Amblyomma americanum</name>
    <name type="common">Lone star tick</name>
    <dbReference type="NCBI Taxonomy" id="6943"/>
    <lineage>
        <taxon>Eukaryota</taxon>
        <taxon>Metazoa</taxon>
        <taxon>Ecdysozoa</taxon>
        <taxon>Arthropoda</taxon>
        <taxon>Chelicerata</taxon>
        <taxon>Arachnida</taxon>
        <taxon>Acari</taxon>
        <taxon>Parasitiformes</taxon>
        <taxon>Ixodida</taxon>
        <taxon>Ixodoidea</taxon>
        <taxon>Ixodidae</taxon>
        <taxon>Amblyomminae</taxon>
        <taxon>Amblyomma</taxon>
    </lineage>
</organism>
<sequence length="81" mass="8890">MFHIDCLQCSRDMANLSSLIVFGAGFIVLKGHGTPLESHRLRGCFYSTPGWSNCSSKTDKPLTKPVFWGASMHGRLGETTT</sequence>
<evidence type="ECO:0000313" key="2">
    <source>
        <dbReference type="Proteomes" id="UP001321473"/>
    </source>
</evidence>
<comment type="caution">
    <text evidence="1">The sequence shown here is derived from an EMBL/GenBank/DDBJ whole genome shotgun (WGS) entry which is preliminary data.</text>
</comment>
<proteinExistence type="predicted"/>
<evidence type="ECO:0000313" key="1">
    <source>
        <dbReference type="EMBL" id="KAK8763945.1"/>
    </source>
</evidence>
<keyword evidence="2" id="KW-1185">Reference proteome</keyword>
<name>A0AAQ4DNA5_AMBAM</name>
<dbReference type="Proteomes" id="UP001321473">
    <property type="component" value="Unassembled WGS sequence"/>
</dbReference>